<dbReference type="RefSeq" id="WP_034319181.1">
    <property type="nucleotide sequence ID" value="NZ_JFBM01000035.1"/>
</dbReference>
<organism evidence="1 2">
    <name type="scientific">Amycolatopsis lurida NRRL 2430</name>
    <dbReference type="NCBI Taxonomy" id="1460371"/>
    <lineage>
        <taxon>Bacteria</taxon>
        <taxon>Bacillati</taxon>
        <taxon>Actinomycetota</taxon>
        <taxon>Actinomycetes</taxon>
        <taxon>Pseudonocardiales</taxon>
        <taxon>Pseudonocardiaceae</taxon>
        <taxon>Amycolatopsis</taxon>
    </lineage>
</organism>
<reference evidence="1 2" key="1">
    <citation type="journal article" date="2014" name="Genome Announc.">
        <title>Draft Genome Sequence of Amycolatopsis lurida NRRL 2430, Producer of the Glycopeptide Family Antibiotic Ristocetin.</title>
        <authorList>
            <person name="Kwun M.J."/>
            <person name="Hong H.J."/>
        </authorList>
    </citation>
    <scope>NUCLEOTIDE SEQUENCE [LARGE SCALE GENOMIC DNA]</scope>
    <source>
        <strain evidence="1 2">NRRL 2430</strain>
    </source>
</reference>
<dbReference type="EMBL" id="JFBM01000035">
    <property type="protein sequence ID" value="KFU77144.1"/>
    <property type="molecule type" value="Genomic_DNA"/>
</dbReference>
<name>A0A2P2FKA5_AMYLU</name>
<evidence type="ECO:0000313" key="1">
    <source>
        <dbReference type="EMBL" id="KFU77144.1"/>
    </source>
</evidence>
<evidence type="ECO:0000313" key="2">
    <source>
        <dbReference type="Proteomes" id="UP000256220"/>
    </source>
</evidence>
<dbReference type="AlphaFoldDB" id="A0A2P2FKA5"/>
<gene>
    <name evidence="1" type="ORF">BB31_32020</name>
</gene>
<sequence length="183" mass="20578">MTREGRLAGQTPTFTALGGKRVDRWAGVELALREDAAGTGPHFADPDVPCLQLYWLQTWLDDGTAVEIGTYQDDDGFGLHGHSSDKAYDDGRWNGIYRWRSFPELPTGWIDRVTVFPERHFLAEVHFRIGARPLALVAGELEETHEGGLIFQRLDESVLAFTDLVAFERVPWNTARQVHPAAF</sequence>
<keyword evidence="2" id="KW-1185">Reference proteome</keyword>
<dbReference type="Proteomes" id="UP000256220">
    <property type="component" value="Unassembled WGS sequence"/>
</dbReference>
<accession>A0A2P2FKA5</accession>
<proteinExistence type="predicted"/>
<comment type="caution">
    <text evidence="1">The sequence shown here is derived from an EMBL/GenBank/DDBJ whole genome shotgun (WGS) entry which is preliminary data.</text>
</comment>
<protein>
    <submittedName>
        <fullName evidence="1">Uncharacterized protein</fullName>
    </submittedName>
</protein>